<name>A0AAV9M289_9SOLN</name>
<dbReference type="InterPro" id="IPR008906">
    <property type="entry name" value="HATC_C_dom"/>
</dbReference>
<dbReference type="Pfam" id="PF04937">
    <property type="entry name" value="DUF659"/>
    <property type="match status" value="1"/>
</dbReference>
<proteinExistence type="predicted"/>
<comment type="caution">
    <text evidence="2">The sequence shown here is derived from an EMBL/GenBank/DDBJ whole genome shotgun (WGS) entry which is preliminary data.</text>
</comment>
<gene>
    <name evidence="2" type="ORF">R3W88_024073</name>
</gene>
<evidence type="ECO:0000313" key="2">
    <source>
        <dbReference type="EMBL" id="KAK4731085.1"/>
    </source>
</evidence>
<dbReference type="GO" id="GO:0046983">
    <property type="term" value="F:protein dimerization activity"/>
    <property type="evidence" value="ECO:0007669"/>
    <property type="project" value="InterPro"/>
</dbReference>
<keyword evidence="3" id="KW-1185">Reference proteome</keyword>
<accession>A0AAV9M289</accession>
<dbReference type="PANTHER" id="PTHR32166">
    <property type="entry name" value="OSJNBA0013A04.12 PROTEIN"/>
    <property type="match status" value="1"/>
</dbReference>
<dbReference type="PROSITE" id="PS00028">
    <property type="entry name" value="ZINC_FINGER_C2H2_1"/>
    <property type="match status" value="1"/>
</dbReference>
<sequence>MEMALEEINIRNHGDEVLDENYKSIKGRCKYCAKIVSGFHRLKLHLAGIHGNVTPCSEVPTPVKEAFNAEILAKKSFQSSQEISKSIGRFFYEAGIDFDAIRSPSFKRMVKATLSPGQTIKFPSCQELKGWILEDAVKEMRQYVTEIRNSWASTGCSILLDGWIDSDGRNLINILVYCPRGTIYLRSSDISSFSENVDAMLLFFEEVLEEVGVETVVQIVASSTSDWMIEAGQKLMDRCKTVFWSIDASYCMELMLQEVTKIGWIEEALKKTKMLVQFIYSHATVLKLLRDAFPEVELVKSSKIKAIVPFLTLENIVSQKDGLIKMFQSSTWQTSLLASTSEGKRMCEMIKDESFWTEGFMAVKATIPLVEVVKFLNGTNKAQVGFIHDILDQAKETIRKEFKSTRFCHAKIWNAIDDSWNKYLHSPLHDAGYYLNPTFFHSSNWCLNVKISGGLCSCITGMAEDRRIKDLITQQIATFDFLSSKEILSDISPAHWWSKYEVEFPELERLAVRILSQTCDGASHYRLKRRLVETLHRKGRNEIEQQRLSDLVFVHCNLQLQAFDPEGENEIAEDVVDSMDEWIVGKGENLVSENTQLTWMDLDLE</sequence>
<evidence type="ECO:0000259" key="1">
    <source>
        <dbReference type="PROSITE" id="PS00028"/>
    </source>
</evidence>
<dbReference type="Pfam" id="PF05699">
    <property type="entry name" value="Dimer_Tnp_hAT"/>
    <property type="match status" value="1"/>
</dbReference>
<organism evidence="2 3">
    <name type="scientific">Solanum pinnatisectum</name>
    <name type="common">tansyleaf nightshade</name>
    <dbReference type="NCBI Taxonomy" id="50273"/>
    <lineage>
        <taxon>Eukaryota</taxon>
        <taxon>Viridiplantae</taxon>
        <taxon>Streptophyta</taxon>
        <taxon>Embryophyta</taxon>
        <taxon>Tracheophyta</taxon>
        <taxon>Spermatophyta</taxon>
        <taxon>Magnoliopsida</taxon>
        <taxon>eudicotyledons</taxon>
        <taxon>Gunneridae</taxon>
        <taxon>Pentapetalae</taxon>
        <taxon>asterids</taxon>
        <taxon>lamiids</taxon>
        <taxon>Solanales</taxon>
        <taxon>Solanaceae</taxon>
        <taxon>Solanoideae</taxon>
        <taxon>Solaneae</taxon>
        <taxon>Solanum</taxon>
    </lineage>
</organism>
<dbReference type="AlphaFoldDB" id="A0AAV9M289"/>
<dbReference type="PANTHER" id="PTHR32166:SF63">
    <property type="entry name" value="HAT TRANSPOSON SUPERFAMILY PROTEIN"/>
    <property type="match status" value="1"/>
</dbReference>
<evidence type="ECO:0000313" key="3">
    <source>
        <dbReference type="Proteomes" id="UP001311915"/>
    </source>
</evidence>
<dbReference type="EMBL" id="JAWPEI010000003">
    <property type="protein sequence ID" value="KAK4731085.1"/>
    <property type="molecule type" value="Genomic_DNA"/>
</dbReference>
<dbReference type="InterPro" id="IPR013087">
    <property type="entry name" value="Znf_C2H2_type"/>
</dbReference>
<reference evidence="2 3" key="1">
    <citation type="submission" date="2023-10" db="EMBL/GenBank/DDBJ databases">
        <title>Genome-Wide Identification Analysis in wild type Solanum Pinnatisectum Reveals Some Genes Defensing Phytophthora Infestans.</title>
        <authorList>
            <person name="Sun C."/>
        </authorList>
    </citation>
    <scope>NUCLEOTIDE SEQUENCE [LARGE SCALE GENOMIC DNA]</scope>
    <source>
        <strain evidence="2">LQN</strain>
        <tissue evidence="2">Leaf</tissue>
    </source>
</reference>
<feature type="domain" description="C2H2-type" evidence="1">
    <location>
        <begin position="29"/>
        <end position="50"/>
    </location>
</feature>
<dbReference type="Proteomes" id="UP001311915">
    <property type="component" value="Unassembled WGS sequence"/>
</dbReference>
<dbReference type="InterPro" id="IPR012337">
    <property type="entry name" value="RNaseH-like_sf"/>
</dbReference>
<dbReference type="SUPFAM" id="SSF53098">
    <property type="entry name" value="Ribonuclease H-like"/>
    <property type="match status" value="1"/>
</dbReference>
<protein>
    <recommendedName>
        <fullName evidence="1">C2H2-type domain-containing protein</fullName>
    </recommendedName>
</protein>
<dbReference type="InterPro" id="IPR007021">
    <property type="entry name" value="DUF659"/>
</dbReference>